<dbReference type="RefSeq" id="WP_215581096.1">
    <property type="nucleotide sequence ID" value="NZ_CP073754.1"/>
</dbReference>
<dbReference type="Pfam" id="PF02366">
    <property type="entry name" value="PMT"/>
    <property type="match status" value="1"/>
</dbReference>
<dbReference type="Proteomes" id="UP000676649">
    <property type="component" value="Chromosome"/>
</dbReference>
<feature type="transmembrane region" description="Helical" evidence="8">
    <location>
        <begin position="217"/>
        <end position="238"/>
    </location>
</feature>
<evidence type="ECO:0000256" key="5">
    <source>
        <dbReference type="ARBA" id="ARBA00022692"/>
    </source>
</evidence>
<dbReference type="GO" id="GO:0010041">
    <property type="term" value="P:response to iron(III) ion"/>
    <property type="evidence" value="ECO:0007669"/>
    <property type="project" value="TreeGrafter"/>
</dbReference>
<feature type="transmembrane region" description="Helical" evidence="8">
    <location>
        <begin position="7"/>
        <end position="27"/>
    </location>
</feature>
<keyword evidence="2" id="KW-1003">Cell membrane</keyword>
<proteinExistence type="predicted"/>
<dbReference type="GO" id="GO:0000030">
    <property type="term" value="F:mannosyltransferase activity"/>
    <property type="evidence" value="ECO:0007669"/>
    <property type="project" value="InterPro"/>
</dbReference>
<feature type="transmembrane region" description="Helical" evidence="8">
    <location>
        <begin position="273"/>
        <end position="288"/>
    </location>
</feature>
<feature type="domain" description="ArnT-like N-terminal" evidence="9">
    <location>
        <begin position="162"/>
        <end position="371"/>
    </location>
</feature>
<feature type="transmembrane region" description="Helical" evidence="8">
    <location>
        <begin position="33"/>
        <end position="50"/>
    </location>
</feature>
<keyword evidence="4" id="KW-0808">Transferase</keyword>
<evidence type="ECO:0000259" key="9">
    <source>
        <dbReference type="Pfam" id="PF02366"/>
    </source>
</evidence>
<evidence type="ECO:0000256" key="7">
    <source>
        <dbReference type="ARBA" id="ARBA00023136"/>
    </source>
</evidence>
<evidence type="ECO:0000256" key="1">
    <source>
        <dbReference type="ARBA" id="ARBA00004651"/>
    </source>
</evidence>
<feature type="transmembrane region" description="Helical" evidence="8">
    <location>
        <begin position="96"/>
        <end position="119"/>
    </location>
</feature>
<dbReference type="KEGG" id="mpad:KEF85_12630"/>
<dbReference type="InterPro" id="IPR007267">
    <property type="entry name" value="GtrA_DPMS_TM"/>
</dbReference>
<keyword evidence="12" id="KW-1185">Reference proteome</keyword>
<evidence type="ECO:0000256" key="6">
    <source>
        <dbReference type="ARBA" id="ARBA00022989"/>
    </source>
</evidence>
<feature type="domain" description="GtrA/DPMS transmembrane" evidence="10">
    <location>
        <begin position="8"/>
        <end position="119"/>
    </location>
</feature>
<keyword evidence="5 8" id="KW-0812">Transmembrane</keyword>
<dbReference type="GO" id="GO:0005886">
    <property type="term" value="C:plasma membrane"/>
    <property type="evidence" value="ECO:0007669"/>
    <property type="project" value="UniProtKB-SubCell"/>
</dbReference>
<evidence type="ECO:0000256" key="3">
    <source>
        <dbReference type="ARBA" id="ARBA00022676"/>
    </source>
</evidence>
<evidence type="ECO:0000259" key="10">
    <source>
        <dbReference type="Pfam" id="PF04138"/>
    </source>
</evidence>
<evidence type="ECO:0000256" key="4">
    <source>
        <dbReference type="ARBA" id="ARBA00022679"/>
    </source>
</evidence>
<dbReference type="InterPro" id="IPR050297">
    <property type="entry name" value="LipidA_mod_glycosyltrf_83"/>
</dbReference>
<gene>
    <name evidence="11" type="ORF">KEF85_12630</name>
</gene>
<accession>A0A975MMA9</accession>
<dbReference type="InterPro" id="IPR003342">
    <property type="entry name" value="ArnT-like_N"/>
</dbReference>
<dbReference type="GO" id="GO:0009103">
    <property type="term" value="P:lipopolysaccharide biosynthetic process"/>
    <property type="evidence" value="ECO:0007669"/>
    <property type="project" value="UniProtKB-ARBA"/>
</dbReference>
<evidence type="ECO:0000313" key="11">
    <source>
        <dbReference type="EMBL" id="QWF70185.1"/>
    </source>
</evidence>
<protein>
    <submittedName>
        <fullName evidence="11">Phospholipid carrier-dependent glycosyltransferase</fullName>
    </submittedName>
</protein>
<keyword evidence="3" id="KW-0328">Glycosyltransferase</keyword>
<name>A0A975MMA9_9GAMM</name>
<dbReference type="EMBL" id="CP073754">
    <property type="protein sequence ID" value="QWF70185.1"/>
    <property type="molecule type" value="Genomic_DNA"/>
</dbReference>
<sequence>MGTKFIYFALVGSIGTLAHYAVLYSLVTWAGSSPVAASGYGSIAGLLINYSLNFKFTYKSNQSHTRTFPKFATIAGLGMMLNLALMALFTPRLFYLYAQLLSTLLVLIWNFLANTFWTFKMHKPAAAAKTDWAKLINTPWPASVLLITILLIRTFSSGLYPLYDPSESRYAEMARKMLETANWVTPMIEYGVPFWGKPPLTIWLTATSMGVVGVNDFGARLPSLLLGIGIVLILYRLVKTRNEIADPWSASLILASSVLFFVMSGTVAMDQCMSFGVTLALAAFWLALREDQSRWWGYVFFLGLSIGLMAKGPITVVLTGVSLFFWTLLTGNWLLIWRRIPWLSGTLLMLCLCVPWYILAEQRTPGFLEYFFIGEHWKRFTESGWKGDLYGVGRAHPRGMIWVYWLLAGFPWSLILLHKLGRALWHRQAAGLLRDQDNWQLYCLLWMLAPLLFFSFSANIIWTYVLPGLPGLALLLSSWQAPLKKSLNALILSVPLIFFSLVIYYQLADADFLRSQKRLVSDYRQLASPDERLIYLKEKVYSAQFYLQGKVVELPDIPALENHLSTGAHDYYVLRNVIYQDLPDTLKAQLQPVTAYGQYQMYHAHTGN</sequence>
<feature type="transmembrane region" description="Helical" evidence="8">
    <location>
        <begin position="250"/>
        <end position="267"/>
    </location>
</feature>
<dbReference type="PANTHER" id="PTHR33908">
    <property type="entry name" value="MANNOSYLTRANSFERASE YKCB-RELATED"/>
    <property type="match status" value="1"/>
</dbReference>
<reference evidence="11" key="1">
    <citation type="submission" date="2021-04" db="EMBL/GenBank/DDBJ databases">
        <title>Draft genome sequence data of methanotrophic Methylovulum sp. strain S1L and Methylomonas sp. strain S2AM isolated from boreal lake water columns.</title>
        <authorList>
            <person name="Rissanen A.J."/>
            <person name="Mangayil R."/>
            <person name="Svenning M.M."/>
            <person name="Khanongnuch R."/>
        </authorList>
    </citation>
    <scope>NUCLEOTIDE SEQUENCE</scope>
    <source>
        <strain evidence="11">S2AM</strain>
    </source>
</reference>
<evidence type="ECO:0000313" key="12">
    <source>
        <dbReference type="Proteomes" id="UP000676649"/>
    </source>
</evidence>
<dbReference type="GO" id="GO:0016763">
    <property type="term" value="F:pentosyltransferase activity"/>
    <property type="evidence" value="ECO:0007669"/>
    <property type="project" value="TreeGrafter"/>
</dbReference>
<dbReference type="PANTHER" id="PTHR33908:SF3">
    <property type="entry name" value="UNDECAPRENYL PHOSPHATE-ALPHA-4-AMINO-4-DEOXY-L-ARABINOSE ARABINOSYL TRANSFERASE"/>
    <property type="match status" value="1"/>
</dbReference>
<dbReference type="Pfam" id="PF04138">
    <property type="entry name" value="GtrA_DPMS_TM"/>
    <property type="match status" value="1"/>
</dbReference>
<feature type="transmembrane region" description="Helical" evidence="8">
    <location>
        <begin position="486"/>
        <end position="508"/>
    </location>
</feature>
<feature type="transmembrane region" description="Helical" evidence="8">
    <location>
        <begin position="342"/>
        <end position="359"/>
    </location>
</feature>
<evidence type="ECO:0000256" key="8">
    <source>
        <dbReference type="SAM" id="Phobius"/>
    </source>
</evidence>
<comment type="subcellular location">
    <subcellularLocation>
        <location evidence="1">Cell membrane</location>
        <topology evidence="1">Multi-pass membrane protein</topology>
    </subcellularLocation>
</comment>
<dbReference type="GO" id="GO:0006493">
    <property type="term" value="P:protein O-linked glycosylation"/>
    <property type="evidence" value="ECO:0007669"/>
    <property type="project" value="InterPro"/>
</dbReference>
<feature type="transmembrane region" description="Helical" evidence="8">
    <location>
        <begin position="140"/>
        <end position="163"/>
    </location>
</feature>
<keyword evidence="7 8" id="KW-0472">Membrane</keyword>
<feature type="transmembrane region" description="Helical" evidence="8">
    <location>
        <begin position="401"/>
        <end position="420"/>
    </location>
</feature>
<organism evidence="11 12">
    <name type="scientific">Methylomonas paludis</name>
    <dbReference type="NCBI Taxonomy" id="1173101"/>
    <lineage>
        <taxon>Bacteria</taxon>
        <taxon>Pseudomonadati</taxon>
        <taxon>Pseudomonadota</taxon>
        <taxon>Gammaproteobacteria</taxon>
        <taxon>Methylococcales</taxon>
        <taxon>Methylococcaceae</taxon>
        <taxon>Methylomonas</taxon>
    </lineage>
</organism>
<feature type="transmembrane region" description="Helical" evidence="8">
    <location>
        <begin position="71"/>
        <end position="90"/>
    </location>
</feature>
<feature type="transmembrane region" description="Helical" evidence="8">
    <location>
        <begin position="295"/>
        <end position="310"/>
    </location>
</feature>
<dbReference type="AlphaFoldDB" id="A0A975MMA9"/>
<keyword evidence="6 8" id="KW-1133">Transmembrane helix</keyword>
<feature type="transmembrane region" description="Helical" evidence="8">
    <location>
        <begin position="441"/>
        <end position="466"/>
    </location>
</feature>
<evidence type="ECO:0000256" key="2">
    <source>
        <dbReference type="ARBA" id="ARBA00022475"/>
    </source>
</evidence>
<feature type="transmembrane region" description="Helical" evidence="8">
    <location>
        <begin position="316"/>
        <end position="335"/>
    </location>
</feature>